<organism evidence="13 14">
    <name type="scientific">Thecamonas trahens ATCC 50062</name>
    <dbReference type="NCBI Taxonomy" id="461836"/>
    <lineage>
        <taxon>Eukaryota</taxon>
        <taxon>Apusozoa</taxon>
        <taxon>Apusomonadida</taxon>
        <taxon>Apusomonadidae</taxon>
        <taxon>Thecamonas</taxon>
    </lineage>
</organism>
<keyword evidence="7 10" id="KW-0378">Hydrolase</keyword>
<dbReference type="GO" id="GO:0016787">
    <property type="term" value="F:hydrolase activity"/>
    <property type="evidence" value="ECO:0007669"/>
    <property type="project" value="UniProtKB-KW"/>
</dbReference>
<feature type="compositionally biased region" description="Low complexity" evidence="11">
    <location>
        <begin position="40"/>
        <end position="69"/>
    </location>
</feature>
<keyword evidence="9" id="KW-0175">Coiled coil</keyword>
<feature type="compositionally biased region" description="Low complexity" evidence="11">
    <location>
        <begin position="390"/>
        <end position="416"/>
    </location>
</feature>
<feature type="compositionally biased region" description="Basic residues" evidence="11">
    <location>
        <begin position="1"/>
        <end position="10"/>
    </location>
</feature>
<name>A0A0L0D1X3_THETB</name>
<dbReference type="Proteomes" id="UP000054408">
    <property type="component" value="Unassembled WGS sequence"/>
</dbReference>
<gene>
    <name evidence="13" type="ORF">AMSG_02725</name>
</gene>
<dbReference type="PROSITE" id="PS52044">
    <property type="entry name" value="VLRF1"/>
    <property type="match status" value="1"/>
</dbReference>
<dbReference type="GO" id="GO:0005737">
    <property type="term" value="C:cytoplasm"/>
    <property type="evidence" value="ECO:0007669"/>
    <property type="project" value="UniProtKB-SubCell"/>
</dbReference>
<proteinExistence type="inferred from homology"/>
<feature type="domain" description="VLRF1" evidence="12">
    <location>
        <begin position="192"/>
        <end position="342"/>
    </location>
</feature>
<comment type="subcellular location">
    <subcellularLocation>
        <location evidence="1">Cytoplasm</location>
    </subcellularLocation>
</comment>
<dbReference type="AlphaFoldDB" id="A0A0L0D1X3"/>
<keyword evidence="14" id="KW-1185">Reference proteome</keyword>
<evidence type="ECO:0000313" key="14">
    <source>
        <dbReference type="Proteomes" id="UP000054408"/>
    </source>
</evidence>
<dbReference type="eggNOG" id="KOG2505">
    <property type="taxonomic scope" value="Eukaryota"/>
</dbReference>
<dbReference type="STRING" id="461836.A0A0L0D1X3"/>
<evidence type="ECO:0000256" key="10">
    <source>
        <dbReference type="PROSITE-ProRule" id="PRU01389"/>
    </source>
</evidence>
<dbReference type="OrthoDB" id="429841at2759"/>
<accession>A0A0L0D1X3</accession>
<reference evidence="13 14" key="1">
    <citation type="submission" date="2010-05" db="EMBL/GenBank/DDBJ databases">
        <title>The Genome Sequence of Thecamonas trahens ATCC 50062.</title>
        <authorList>
            <consortium name="The Broad Institute Genome Sequencing Platform"/>
            <person name="Russ C."/>
            <person name="Cuomo C."/>
            <person name="Shea T."/>
            <person name="Young S.K."/>
            <person name="Zeng Q."/>
            <person name="Koehrsen M."/>
            <person name="Haas B."/>
            <person name="Borodovsky M."/>
            <person name="Guigo R."/>
            <person name="Alvarado L."/>
            <person name="Berlin A."/>
            <person name="Bochicchio J."/>
            <person name="Borenstein D."/>
            <person name="Chapman S."/>
            <person name="Chen Z."/>
            <person name="Freedman E."/>
            <person name="Gellesch M."/>
            <person name="Goldberg J."/>
            <person name="Griggs A."/>
            <person name="Gujja S."/>
            <person name="Heilman E."/>
            <person name="Heiman D."/>
            <person name="Hepburn T."/>
            <person name="Howarth C."/>
            <person name="Jen D."/>
            <person name="Larson L."/>
            <person name="Mehta T."/>
            <person name="Park D."/>
            <person name="Pearson M."/>
            <person name="Roberts A."/>
            <person name="Saif S."/>
            <person name="Shenoy N."/>
            <person name="Sisk P."/>
            <person name="Stolte C."/>
            <person name="Sykes S."/>
            <person name="Thomson T."/>
            <person name="Walk T."/>
            <person name="White J."/>
            <person name="Yandava C."/>
            <person name="Burger G."/>
            <person name="Gray M.W."/>
            <person name="Holland P.W.H."/>
            <person name="King N."/>
            <person name="Lang F.B.F."/>
            <person name="Roger A.J."/>
            <person name="Ruiz-Trillo I."/>
            <person name="Lander E."/>
            <person name="Nusbaum C."/>
        </authorList>
    </citation>
    <scope>NUCLEOTIDE SEQUENCE [LARGE SCALE GENOMIC DNA]</scope>
    <source>
        <strain evidence="13 14">ATCC 50062</strain>
    </source>
</reference>
<evidence type="ECO:0000256" key="3">
    <source>
        <dbReference type="ARBA" id="ARBA00022490"/>
    </source>
</evidence>
<feature type="region of interest" description="Disordered" evidence="11">
    <location>
        <begin position="1"/>
        <end position="71"/>
    </location>
</feature>
<dbReference type="Pfam" id="PF18826">
    <property type="entry name" value="bVLRF1"/>
    <property type="match status" value="1"/>
</dbReference>
<dbReference type="InterPro" id="IPR041175">
    <property type="entry name" value="VLRF1/Vms1"/>
</dbReference>
<evidence type="ECO:0000256" key="5">
    <source>
        <dbReference type="ARBA" id="ARBA00022737"/>
    </source>
</evidence>
<evidence type="ECO:0000259" key="12">
    <source>
        <dbReference type="PROSITE" id="PS52044"/>
    </source>
</evidence>
<dbReference type="GO" id="GO:0036503">
    <property type="term" value="P:ERAD pathway"/>
    <property type="evidence" value="ECO:0007669"/>
    <property type="project" value="TreeGrafter"/>
</dbReference>
<comment type="similarity">
    <text evidence="2 10">Belongs to the ANKZF1/VMS1 family.</text>
</comment>
<protein>
    <recommendedName>
        <fullName evidence="12">VLRF1 domain-containing protein</fullName>
    </recommendedName>
</protein>
<dbReference type="InterPro" id="IPR047139">
    <property type="entry name" value="ANKZ1/VMS1"/>
</dbReference>
<keyword evidence="8" id="KW-0040">ANK repeat</keyword>
<evidence type="ECO:0000256" key="9">
    <source>
        <dbReference type="ARBA" id="ARBA00023054"/>
    </source>
</evidence>
<dbReference type="EMBL" id="GL349442">
    <property type="protein sequence ID" value="KNC46272.1"/>
    <property type="molecule type" value="Genomic_DNA"/>
</dbReference>
<dbReference type="GeneID" id="25562378"/>
<evidence type="ECO:0000256" key="11">
    <source>
        <dbReference type="SAM" id="MobiDB-lite"/>
    </source>
</evidence>
<feature type="region of interest" description="Disordered" evidence="11">
    <location>
        <begin position="371"/>
        <end position="416"/>
    </location>
</feature>
<evidence type="ECO:0000313" key="13">
    <source>
        <dbReference type="EMBL" id="KNC46272.1"/>
    </source>
</evidence>
<evidence type="ECO:0000256" key="4">
    <source>
        <dbReference type="ARBA" id="ARBA00022722"/>
    </source>
</evidence>
<sequence>MGRRKQRKKEKQPPPSSDPVMDSLYGRSTVVTSTAITRPTNSSPSRPLSDSPSSSLSAPSNSALTPSPTRELFPDDATAAWEASNFVFDRYGVWKSSQFATIPSWIDALIVSPADGVHSRSGTITFPISLPPCDPQPAPAFVRLPAAMLAGQAFAPRSVRGGGAEDFDGSAARLIPPPAESGASLAWHIEQTMCNVVVIMCHGGYFAVAHFVDGELREHKTMRKYVTRRKQGGRQSNRDRSGRVMFSAGSHLRRTNEEKLARNIKELLAGQAWASALAAAQRILLCAPGPANREIFFGVAAERDREPPLFELNDPRIRGIPIKTNRPATAECVRVFELMTAVHILTRATDREPGPETSRPTLRTIVATPGLLVQPPTHPRSPHPVAESPTSTGSAALTASDSDLSSASGESSLDDAIYAEELARERNP</sequence>
<dbReference type="RefSeq" id="XP_013760566.1">
    <property type="nucleotide sequence ID" value="XM_013905112.1"/>
</dbReference>
<feature type="active site" evidence="10">
    <location>
        <position position="235"/>
    </location>
</feature>
<evidence type="ECO:0000256" key="8">
    <source>
        <dbReference type="ARBA" id="ARBA00023043"/>
    </source>
</evidence>
<keyword evidence="5" id="KW-0677">Repeat</keyword>
<evidence type="ECO:0000256" key="7">
    <source>
        <dbReference type="ARBA" id="ARBA00022801"/>
    </source>
</evidence>
<dbReference type="PANTHER" id="PTHR16036">
    <property type="entry name" value="ANKYRIN REPEAT AND ZINC FINGER DOMAIN-CONTAINING PROTEIN 1"/>
    <property type="match status" value="1"/>
</dbReference>
<dbReference type="GO" id="GO:0004519">
    <property type="term" value="F:endonuclease activity"/>
    <property type="evidence" value="ECO:0007669"/>
    <property type="project" value="UniProtKB-KW"/>
</dbReference>
<feature type="compositionally biased region" description="Polar residues" evidence="11">
    <location>
        <begin position="29"/>
        <end position="39"/>
    </location>
</feature>
<keyword evidence="3 10" id="KW-0963">Cytoplasm</keyword>
<dbReference type="PANTHER" id="PTHR16036:SF2">
    <property type="entry name" value="TRNA ENDONUCLEASE ANKZF1"/>
    <property type="match status" value="1"/>
</dbReference>
<evidence type="ECO:0000256" key="1">
    <source>
        <dbReference type="ARBA" id="ARBA00004496"/>
    </source>
</evidence>
<comment type="domain">
    <text evidence="10">The VLRF1 domain mediates binding to the 60S ribosomal subunit.</text>
</comment>
<evidence type="ECO:0000256" key="2">
    <source>
        <dbReference type="ARBA" id="ARBA00009262"/>
    </source>
</evidence>
<keyword evidence="6 10" id="KW-0255">Endonuclease</keyword>
<evidence type="ECO:0000256" key="6">
    <source>
        <dbReference type="ARBA" id="ARBA00022759"/>
    </source>
</evidence>
<keyword evidence="4 10" id="KW-0540">Nuclease</keyword>